<accession>A0AAE0Q6C8</accession>
<comment type="caution">
    <text evidence="4">The sequence shown here is derived from an EMBL/GenBank/DDBJ whole genome shotgun (WGS) entry which is preliminary data.</text>
</comment>
<dbReference type="InterPro" id="IPR043128">
    <property type="entry name" value="Rev_trsase/Diguanyl_cyclase"/>
</dbReference>
<dbReference type="EMBL" id="JAUCMX010000021">
    <property type="protein sequence ID" value="KAK3514573.1"/>
    <property type="molecule type" value="Genomic_DNA"/>
</dbReference>
<organism evidence="4 5">
    <name type="scientific">Hemibagrus guttatus</name>
    <dbReference type="NCBI Taxonomy" id="175788"/>
    <lineage>
        <taxon>Eukaryota</taxon>
        <taxon>Metazoa</taxon>
        <taxon>Chordata</taxon>
        <taxon>Craniata</taxon>
        <taxon>Vertebrata</taxon>
        <taxon>Euteleostomi</taxon>
        <taxon>Actinopterygii</taxon>
        <taxon>Neopterygii</taxon>
        <taxon>Teleostei</taxon>
        <taxon>Ostariophysi</taxon>
        <taxon>Siluriformes</taxon>
        <taxon>Bagridae</taxon>
        <taxon>Hemibagrus</taxon>
    </lineage>
</organism>
<name>A0AAE0Q6C8_9TELE</name>
<dbReference type="InterPro" id="IPR043502">
    <property type="entry name" value="DNA/RNA_pol_sf"/>
</dbReference>
<dbReference type="Pfam" id="PF00078">
    <property type="entry name" value="RVT_1"/>
    <property type="match status" value="1"/>
</dbReference>
<evidence type="ECO:0000256" key="2">
    <source>
        <dbReference type="ARBA" id="ARBA00012180"/>
    </source>
</evidence>
<dbReference type="GO" id="GO:0004523">
    <property type="term" value="F:RNA-DNA hybrid ribonuclease activity"/>
    <property type="evidence" value="ECO:0007669"/>
    <property type="project" value="UniProtKB-EC"/>
</dbReference>
<dbReference type="EC" id="3.1.26.4" evidence="2"/>
<dbReference type="PROSITE" id="PS50878">
    <property type="entry name" value="RT_POL"/>
    <property type="match status" value="1"/>
</dbReference>
<proteinExistence type="inferred from homology"/>
<dbReference type="SUPFAM" id="SSF56672">
    <property type="entry name" value="DNA/RNA polymerases"/>
    <property type="match status" value="1"/>
</dbReference>
<evidence type="ECO:0000259" key="3">
    <source>
        <dbReference type="PROSITE" id="PS50878"/>
    </source>
</evidence>
<reference evidence="4" key="1">
    <citation type="submission" date="2023-06" db="EMBL/GenBank/DDBJ databases">
        <title>Male Hemibagrus guttatus genome.</title>
        <authorList>
            <person name="Bian C."/>
        </authorList>
    </citation>
    <scope>NUCLEOTIDE SEQUENCE</scope>
    <source>
        <strain evidence="4">Male_cb2023</strain>
        <tissue evidence="4">Muscle</tissue>
    </source>
</reference>
<gene>
    <name evidence="4" type="ORF">QTP70_021631</name>
</gene>
<dbReference type="Gene3D" id="3.30.70.270">
    <property type="match status" value="1"/>
</dbReference>
<keyword evidence="5" id="KW-1185">Reference proteome</keyword>
<protein>
    <recommendedName>
        <fullName evidence="2">ribonuclease H</fullName>
        <ecNumber evidence="2">3.1.26.4</ecNumber>
    </recommendedName>
</protein>
<feature type="domain" description="Reverse transcriptase" evidence="3">
    <location>
        <begin position="1"/>
        <end position="168"/>
    </location>
</feature>
<sequence>MLLGLQNDLEKAYDRVPREELWYCMRKSGVAEKYVRVVQDMYERSRTVVRCAVGQTEEFNVQVGLHQGSALSPFLFAIVMDQLSEEVRQESPWTMMFADDIVICSESREQVEENLERWRFALERRGMKVSRSKTEYMCVNGREGSGTVRLQGEEVKKVQEFKYLGSTVQSNGECGKEVKKRVQAGWNGWRKVSGVLCDRKISARIKGKVYRTVVRPAMLYGLETVSLRKRQEAELEVAELKMLSHIGGFSSMNHFFKVMPQHFNGIEVRTLTRPLQSLHFVFLQQFRGGLAGVFWIIVLLQNPSSWRPDYSCSGSQSKRTRRGTYAMSQSDGQSLMGRASAASPVLLTYGA</sequence>
<dbReference type="AlphaFoldDB" id="A0AAE0Q6C8"/>
<dbReference type="PANTHER" id="PTHR47027:SF28">
    <property type="entry name" value="ENDONUCLEASE-REVERSE TRANSCRIPTASE"/>
    <property type="match status" value="1"/>
</dbReference>
<evidence type="ECO:0000313" key="4">
    <source>
        <dbReference type="EMBL" id="KAK3514573.1"/>
    </source>
</evidence>
<dbReference type="Proteomes" id="UP001274896">
    <property type="component" value="Unassembled WGS sequence"/>
</dbReference>
<dbReference type="PANTHER" id="PTHR47027">
    <property type="entry name" value="REVERSE TRANSCRIPTASE DOMAIN-CONTAINING PROTEIN"/>
    <property type="match status" value="1"/>
</dbReference>
<evidence type="ECO:0000256" key="1">
    <source>
        <dbReference type="ARBA" id="ARBA00010879"/>
    </source>
</evidence>
<dbReference type="InterPro" id="IPR000477">
    <property type="entry name" value="RT_dom"/>
</dbReference>
<evidence type="ECO:0000313" key="5">
    <source>
        <dbReference type="Proteomes" id="UP001274896"/>
    </source>
</evidence>
<comment type="similarity">
    <text evidence="1">Belongs to the beta type-B retroviral polymerase family. HERV class-II K(HML-2) pol subfamily.</text>
</comment>